<organism evidence="2 3">
    <name type="scientific">Hoeflea halophila</name>
    <dbReference type="NCBI Taxonomy" id="714899"/>
    <lineage>
        <taxon>Bacteria</taxon>
        <taxon>Pseudomonadati</taxon>
        <taxon>Pseudomonadota</taxon>
        <taxon>Alphaproteobacteria</taxon>
        <taxon>Hyphomicrobiales</taxon>
        <taxon>Rhizobiaceae</taxon>
        <taxon>Hoeflea</taxon>
    </lineage>
</organism>
<dbReference type="SUPFAM" id="SSF51182">
    <property type="entry name" value="RmlC-like cupins"/>
    <property type="match status" value="1"/>
</dbReference>
<accession>A0A286HL20</accession>
<dbReference type="NCBIfam" id="TIGR02451">
    <property type="entry name" value="anti_sig_ChrR"/>
    <property type="match status" value="1"/>
</dbReference>
<reference evidence="3" key="1">
    <citation type="submission" date="2017-08" db="EMBL/GenBank/DDBJ databases">
        <authorList>
            <person name="Varghese N."/>
            <person name="Submissions S."/>
        </authorList>
    </citation>
    <scope>NUCLEOTIDE SEQUENCE [LARGE SCALE GENOMIC DNA]</scope>
    <source>
        <strain evidence="3">KCTC 23107</strain>
    </source>
</reference>
<gene>
    <name evidence="2" type="ORF">SAMN05877838_0134</name>
</gene>
<dbReference type="InterPro" id="IPR014710">
    <property type="entry name" value="RmlC-like_jellyroll"/>
</dbReference>
<dbReference type="InterPro" id="IPR025979">
    <property type="entry name" value="ChrR-like_cupin_dom"/>
</dbReference>
<dbReference type="EMBL" id="OCPC01000001">
    <property type="protein sequence ID" value="SOE08417.1"/>
    <property type="molecule type" value="Genomic_DNA"/>
</dbReference>
<proteinExistence type="predicted"/>
<evidence type="ECO:0000259" key="1">
    <source>
        <dbReference type="Pfam" id="PF12973"/>
    </source>
</evidence>
<sequence length="228" mass="24690">MGEAVVEIVESLIRMVREHIDTIDSLLARYVAGTLPTPARVLVEAHLELKADNRRKIANLEAMAGLELMDVEPAALDNRDAMLAAVLGSPAPAPVTGMRGGEERIFPKALYDFVGFDADDVPWRTKMPGFKEYELGDIEGCHVNLFWIKPGRTVPAHTHEGCELSLVLDGAFSDGRGHYGRGDISVADDSVDHRPSADSGRPCIGFAVMDAPLKLTGSFRQLIGDLIG</sequence>
<name>A0A286HL20_9HYPH</name>
<dbReference type="AlphaFoldDB" id="A0A286HL20"/>
<evidence type="ECO:0000313" key="3">
    <source>
        <dbReference type="Proteomes" id="UP000219465"/>
    </source>
</evidence>
<dbReference type="Gene3D" id="1.10.10.1320">
    <property type="entry name" value="Anti-sigma factor, zinc-finger domain"/>
    <property type="match status" value="1"/>
</dbReference>
<evidence type="ECO:0000313" key="2">
    <source>
        <dbReference type="EMBL" id="SOE08417.1"/>
    </source>
</evidence>
<dbReference type="Gene3D" id="2.60.120.10">
    <property type="entry name" value="Jelly Rolls"/>
    <property type="match status" value="1"/>
</dbReference>
<dbReference type="InterPro" id="IPR041916">
    <property type="entry name" value="Anti_sigma_zinc_sf"/>
</dbReference>
<dbReference type="Proteomes" id="UP000219465">
    <property type="component" value="Unassembled WGS sequence"/>
</dbReference>
<dbReference type="CDD" id="cd20301">
    <property type="entry name" value="cupin_ChrR"/>
    <property type="match status" value="1"/>
</dbReference>
<feature type="domain" description="ChrR-like cupin" evidence="1">
    <location>
        <begin position="116"/>
        <end position="200"/>
    </location>
</feature>
<protein>
    <submittedName>
        <fullName evidence="2">ChrR-like anti-ECFsigma factor</fullName>
    </submittedName>
</protein>
<dbReference type="InterPro" id="IPR011051">
    <property type="entry name" value="RmlC_Cupin_sf"/>
</dbReference>
<dbReference type="Pfam" id="PF12973">
    <property type="entry name" value="Cupin_7"/>
    <property type="match status" value="1"/>
</dbReference>
<dbReference type="InterPro" id="IPR012807">
    <property type="entry name" value="Anti-sigma_ChrR"/>
</dbReference>
<keyword evidence="3" id="KW-1185">Reference proteome</keyword>